<accession>A0A6V8NSR5</accession>
<dbReference type="EMBL" id="BLRV01000327">
    <property type="protein sequence ID" value="GFP22301.1"/>
    <property type="molecule type" value="Genomic_DNA"/>
</dbReference>
<gene>
    <name evidence="1" type="ORF">HKBW3S06_01528</name>
</gene>
<organism evidence="1 2">
    <name type="scientific">Candidatus Hakubella thermalkaliphila</name>
    <dbReference type="NCBI Taxonomy" id="2754717"/>
    <lineage>
        <taxon>Bacteria</taxon>
        <taxon>Bacillati</taxon>
        <taxon>Actinomycetota</taxon>
        <taxon>Actinomycetota incertae sedis</taxon>
        <taxon>Candidatus Hakubellales</taxon>
        <taxon>Candidatus Hakubellaceae</taxon>
        <taxon>Candidatus Hakubella</taxon>
    </lineage>
</organism>
<reference evidence="1 2" key="1">
    <citation type="journal article" date="2020" name="Front. Microbiol.">
        <title>Single-cell genomics of novel Actinobacteria with the Wood-Ljungdahl pathway discovered in a serpentinizing system.</title>
        <authorList>
            <person name="Merino N."/>
            <person name="Kawai M."/>
            <person name="Boyd E.S."/>
            <person name="Colman D.R."/>
            <person name="McGlynn S.E."/>
            <person name="Nealson K.H."/>
            <person name="Kurokawa K."/>
            <person name="Hongoh Y."/>
        </authorList>
    </citation>
    <scope>NUCLEOTIDE SEQUENCE [LARGE SCALE GENOMIC DNA]</scope>
    <source>
        <strain evidence="1 2">S06</strain>
    </source>
</reference>
<name>A0A6V8NSR5_9ACTN</name>
<dbReference type="Gene3D" id="3.40.50.11900">
    <property type="match status" value="1"/>
</dbReference>
<dbReference type="Proteomes" id="UP000580051">
    <property type="component" value="Unassembled WGS sequence"/>
</dbReference>
<dbReference type="AlphaFoldDB" id="A0A6V8NSR5"/>
<comment type="caution">
    <text evidence="1">The sequence shown here is derived from an EMBL/GenBank/DDBJ whole genome shotgun (WGS) entry which is preliminary data.</text>
</comment>
<protein>
    <submittedName>
        <fullName evidence="1">Uncharacterized protein</fullName>
    </submittedName>
</protein>
<feature type="non-terminal residue" evidence="1">
    <location>
        <position position="1"/>
    </location>
</feature>
<sequence length="53" mass="6099">VSRDYNIPVLNISLDEHSGEAGFLTRVEAFIDLLERRRVQRMEKASLLEARAI</sequence>
<evidence type="ECO:0000313" key="2">
    <source>
        <dbReference type="Proteomes" id="UP000580051"/>
    </source>
</evidence>
<proteinExistence type="predicted"/>
<evidence type="ECO:0000313" key="1">
    <source>
        <dbReference type="EMBL" id="GFP22301.1"/>
    </source>
</evidence>